<evidence type="ECO:0000313" key="3">
    <source>
        <dbReference type="EMBL" id="MDN7129296.1"/>
    </source>
</evidence>
<proteinExistence type="predicted"/>
<evidence type="ECO:0000313" key="2">
    <source>
        <dbReference type="EMBL" id="MDN7124413.1"/>
    </source>
</evidence>
<dbReference type="RefSeq" id="WP_301774400.1">
    <property type="nucleotide sequence ID" value="NZ_JAGGJB010000003.1"/>
</dbReference>
<reference evidence="4 5" key="1">
    <citation type="submission" date="2021-03" db="EMBL/GenBank/DDBJ databases">
        <title>Pseudidiomarina terrestris, a new bacterium isolated from saline soil.</title>
        <authorList>
            <person name="Galisteo C."/>
            <person name="De La Haba R."/>
            <person name="Sanchez-Porro C."/>
            <person name="Ventosa A."/>
        </authorList>
    </citation>
    <scope>NUCLEOTIDE SEQUENCE [LARGE SCALE GENOMIC DNA]</scope>
    <source>
        <strain evidence="2 5">1APP75-32.1</strain>
        <strain evidence="4">1APR75-15</strain>
        <strain evidence="3">1ASR75-15</strain>
    </source>
</reference>
<dbReference type="AlphaFoldDB" id="A0AAW7QZX5"/>
<protein>
    <submittedName>
        <fullName evidence="2">Uncharacterized protein</fullName>
    </submittedName>
</protein>
<keyword evidence="4" id="KW-1185">Reference proteome</keyword>
<name>A0AAW7QZX5_9GAMM</name>
<evidence type="ECO:0000313" key="5">
    <source>
        <dbReference type="Proteomes" id="UP001169492"/>
    </source>
</evidence>
<dbReference type="GO" id="GO:0005509">
    <property type="term" value="F:calcium ion binding"/>
    <property type="evidence" value="ECO:0007669"/>
    <property type="project" value="InterPro"/>
</dbReference>
<sequence length="314" mass="34233">MKVSLYSMIAGCGLALFTGLGQAQTLTDTVTIEGELTQLENSFQGPAQLAPGSRFVVTIEQDRTATESSATATMKFYEDAVLQMEVMFYDDQGVPISTPVVTTYSSTTMPSIDSRTAQFLFDPQVAEEATYAMQGMDINGRNMDTTINLSETTQTLLTDTSNYPAIAEGAVDALFSFYVMNGDEGRGISMSAEGNVDTISVVFVDTDNDGVPDYLDQCAASLESETVMFDWVDSGVTNYTDASGCTIMDRYAACEPDETQQPSSPWGWFQPVYSGPGYCESQVVYQLQDEGIIDYSEGRMLRNALRLSHDSSTF</sequence>
<dbReference type="EMBL" id="JAGGJB010000003">
    <property type="protein sequence ID" value="MDN7124413.1"/>
    <property type="molecule type" value="Genomic_DNA"/>
</dbReference>
<dbReference type="EMBL" id="JAGGJC010000001">
    <property type="protein sequence ID" value="MDN7129296.1"/>
    <property type="molecule type" value="Genomic_DNA"/>
</dbReference>
<comment type="caution">
    <text evidence="2">The sequence shown here is derived from an EMBL/GenBank/DDBJ whole genome shotgun (WGS) entry which is preliminary data.</text>
</comment>
<keyword evidence="1" id="KW-0732">Signal</keyword>
<accession>A0AAW7QZX5</accession>
<evidence type="ECO:0000313" key="4">
    <source>
        <dbReference type="Proteomes" id="UP001169491"/>
    </source>
</evidence>
<dbReference type="SUPFAM" id="SSF103647">
    <property type="entry name" value="TSP type-3 repeat"/>
    <property type="match status" value="1"/>
</dbReference>
<dbReference type="Proteomes" id="UP001169491">
    <property type="component" value="Unassembled WGS sequence"/>
</dbReference>
<gene>
    <name evidence="2" type="ORF">J6I90_05930</name>
    <name evidence="3" type="ORF">J6I92_05375</name>
</gene>
<evidence type="ECO:0000256" key="1">
    <source>
        <dbReference type="SAM" id="SignalP"/>
    </source>
</evidence>
<feature type="signal peptide" evidence="1">
    <location>
        <begin position="1"/>
        <end position="23"/>
    </location>
</feature>
<feature type="chain" id="PRO_5043891389" evidence="1">
    <location>
        <begin position="24"/>
        <end position="314"/>
    </location>
</feature>
<dbReference type="InterPro" id="IPR028974">
    <property type="entry name" value="TSP_type-3_rpt"/>
</dbReference>
<organism evidence="2 5">
    <name type="scientific">Pseudidiomarina terrestris</name>
    <dbReference type="NCBI Taxonomy" id="2820060"/>
    <lineage>
        <taxon>Bacteria</taxon>
        <taxon>Pseudomonadati</taxon>
        <taxon>Pseudomonadota</taxon>
        <taxon>Gammaproteobacteria</taxon>
        <taxon>Alteromonadales</taxon>
        <taxon>Idiomarinaceae</taxon>
        <taxon>Pseudidiomarina</taxon>
    </lineage>
</organism>
<dbReference type="Proteomes" id="UP001169492">
    <property type="component" value="Unassembled WGS sequence"/>
</dbReference>